<evidence type="ECO:0000256" key="1">
    <source>
        <dbReference type="SAM" id="SignalP"/>
    </source>
</evidence>
<dbReference type="Gene3D" id="1.10.405.20">
    <property type="match status" value="1"/>
</dbReference>
<dbReference type="Gene3D" id="3.30.70.1990">
    <property type="match status" value="1"/>
</dbReference>
<evidence type="ECO:0000313" key="2">
    <source>
        <dbReference type="EMBL" id="KAK7729338.1"/>
    </source>
</evidence>
<protein>
    <recommendedName>
        <fullName evidence="4">Amine oxidase</fullName>
    </recommendedName>
</protein>
<accession>A0ABR1P8T6</accession>
<keyword evidence="3" id="KW-1185">Reference proteome</keyword>
<name>A0ABR1P8T6_DIAER</name>
<feature type="chain" id="PRO_5047089319" description="Amine oxidase" evidence="1">
    <location>
        <begin position="23"/>
        <end position="471"/>
    </location>
</feature>
<evidence type="ECO:0000313" key="3">
    <source>
        <dbReference type="Proteomes" id="UP001430848"/>
    </source>
</evidence>
<proteinExistence type="predicted"/>
<dbReference type="Gene3D" id="3.50.50.60">
    <property type="entry name" value="FAD/NAD(P)-binding domain"/>
    <property type="match status" value="1"/>
</dbReference>
<gene>
    <name evidence="2" type="ORF">SLS63_006211</name>
</gene>
<keyword evidence="1" id="KW-0732">Signal</keyword>
<comment type="caution">
    <text evidence="2">The sequence shown here is derived from an EMBL/GenBank/DDBJ whole genome shotgun (WGS) entry which is preliminary data.</text>
</comment>
<sequence length="471" mass="51582">MSRKRMTLGKFFVFAVAAAADAVLGANAAIDTDIAIIGGGGSGAYAAVRLREDFGKNIVVVEKQNRLGGHTQTYHDPTTKKPFDYGVEVFTNLTASRDFFGRFNIPVQSPVFGQTQPLYADFATGKAVDYTPPSTTEVTDAITRWREQWLKYQDLLLPTRSNFPTGGDIPEDLLLTWNDFARKYDLEALSPSIYYTVVVDLENALMIDVWKAYAFTGATTDLGLQPVSGDNSEVFEKAAQLLGSDVIYESQVVSAKRSDDGVQIVVRGKDGSTTEINAKRLLITIGPETLDQTVFDLDDEETYVFSSTSGNRGYTGVVSHPSLPAQGVQHTSPRAMAANYLDIPPVPALSSFDFLGNSSTGPIHRTVLIVPRDTEFEEAKDLVRSSLQNLMDAGTVPAGDVGQVDFREFHDHGALYRQWTADQLHGGIVSRANALQGLRSTWYTGAFWMNNDCAMLWNTTDSILPMVLEGI</sequence>
<evidence type="ECO:0008006" key="4">
    <source>
        <dbReference type="Google" id="ProtNLM"/>
    </source>
</evidence>
<reference evidence="2 3" key="1">
    <citation type="submission" date="2024-02" db="EMBL/GenBank/DDBJ databases">
        <title>De novo assembly and annotation of 12 fungi associated with fruit tree decline syndrome in Ontario, Canada.</title>
        <authorList>
            <person name="Sulman M."/>
            <person name="Ellouze W."/>
            <person name="Ilyukhin E."/>
        </authorList>
    </citation>
    <scope>NUCLEOTIDE SEQUENCE [LARGE SCALE GENOMIC DNA]</scope>
    <source>
        <strain evidence="2 3">M169</strain>
    </source>
</reference>
<organism evidence="2 3">
    <name type="scientific">Diaporthe eres</name>
    <name type="common">Phomopsis oblonga</name>
    <dbReference type="NCBI Taxonomy" id="83184"/>
    <lineage>
        <taxon>Eukaryota</taxon>
        <taxon>Fungi</taxon>
        <taxon>Dikarya</taxon>
        <taxon>Ascomycota</taxon>
        <taxon>Pezizomycotina</taxon>
        <taxon>Sordariomycetes</taxon>
        <taxon>Sordariomycetidae</taxon>
        <taxon>Diaporthales</taxon>
        <taxon>Diaporthaceae</taxon>
        <taxon>Diaporthe</taxon>
        <taxon>Diaporthe eres species complex</taxon>
    </lineage>
</organism>
<feature type="signal peptide" evidence="1">
    <location>
        <begin position="1"/>
        <end position="22"/>
    </location>
</feature>
<dbReference type="Pfam" id="PF13450">
    <property type="entry name" value="NAD_binding_8"/>
    <property type="match status" value="1"/>
</dbReference>
<dbReference type="SUPFAM" id="SSF51905">
    <property type="entry name" value="FAD/NAD(P)-binding domain"/>
    <property type="match status" value="1"/>
</dbReference>
<dbReference type="EMBL" id="JAKNSF020000029">
    <property type="protein sequence ID" value="KAK7729338.1"/>
    <property type="molecule type" value="Genomic_DNA"/>
</dbReference>
<dbReference type="Proteomes" id="UP001430848">
    <property type="component" value="Unassembled WGS sequence"/>
</dbReference>
<dbReference type="InterPro" id="IPR036188">
    <property type="entry name" value="FAD/NAD-bd_sf"/>
</dbReference>